<organism evidence="2 3">
    <name type="scientific">Entamoeba nuttalli</name>
    <dbReference type="NCBI Taxonomy" id="412467"/>
    <lineage>
        <taxon>Eukaryota</taxon>
        <taxon>Amoebozoa</taxon>
        <taxon>Evosea</taxon>
        <taxon>Archamoebae</taxon>
        <taxon>Mastigamoebida</taxon>
        <taxon>Entamoebidae</taxon>
        <taxon>Entamoeba</taxon>
    </lineage>
</organism>
<keyword evidence="1" id="KW-0175">Coiled coil</keyword>
<dbReference type="Proteomes" id="UP001628156">
    <property type="component" value="Unassembled WGS sequence"/>
</dbReference>
<evidence type="ECO:0000313" key="3">
    <source>
        <dbReference type="Proteomes" id="UP001628156"/>
    </source>
</evidence>
<proteinExistence type="predicted"/>
<evidence type="ECO:0008006" key="4">
    <source>
        <dbReference type="Google" id="ProtNLM"/>
    </source>
</evidence>
<dbReference type="EMBL" id="BAAFRS010000002">
    <property type="protein sequence ID" value="GAB1218716.1"/>
    <property type="molecule type" value="Genomic_DNA"/>
</dbReference>
<accession>A0ABQ0D789</accession>
<feature type="coiled-coil region" evidence="1">
    <location>
        <begin position="651"/>
        <end position="685"/>
    </location>
</feature>
<sequence length="1594" mass="185203">MSSVITRESINEYIKFCTGLIKDIEHSSKNNDPIVQRFRLSFLTLFKIVTELYDCLDKHKNQLNTLTTQLHEQTLKIKESQLPFKNDLPLLINNEIQKQLLSYFDVKPPQPSLVDSIMNVSKSIKFKEGRKKDKLLKVFQLIKCKEPLIPIIFKVFTKSTNLFDFICTNKILYPLCLQTKKQYAKLLFQSSSTYSIKQNLKTICALVAVSVPASLFIEIDYKKVFFLTLIKQPDIIPTMGIVFSLSPSQKIYTFNTSYTKLHLESIDVGTIFNKVTFGLKDQNFLLKIDGLGKVGTDKLNWIQEQNPITLNTHFNILSKEPKLTSFCLVSFSNILLSNKDSDEIIEKISCDDSINASDNETYNDLVAGLLDEKHIIKDKLSQMEPPFNKESVQKRIFLLKQQAQVCCTTSSKNEKNEEISQEFKSINDNCFREQTKQELEQCYSDLALAKLIETKDILLKISTNLADSQYAKVLLHKRTKDIVENEIPKIISEQTNLVFFMYFDNGNVMGLYLQKKIPCYKEPRQIEVENDFNHAIININRKNNNELEIYKMKGMFRTICVFGSSNNNFMVELNGIGYLSKSGFWVEYANSKTKTSYKQLVDLSNITGCPSGKKINVDEVMILKFINAPNEDDKMFINCYDTNSLINNDQEQKKVDEIKIQENSIEELKNLENIVQEKIVKENENVIEQAQLPINEITTETDFSLDDVIKNKEVLGTIGIDIFKTKYAKVLLNKQMNEIDGSEIQKCIKGYSYILIFLKFNYGNVLGIFFQKSLSEFDVNSNITVIQDFGHCLFCVNPTSLTVKKYNCIDSQKKVCSFGGKGDTYVLNLHDFFLWNIDGTCDAICTSDYDKNYLDFSSFSHVIGYNPSVGLIVKEVMIINLYQNIFLDNGSVLDLSKLQPFNKKKQQITNLQKDRENDQQVLVTDRILSKEILGAVCSHLKTSQCYILFDSNTLPELSDKMFWESVCGNKKILMIVELNNQTIFGWFLCSTIPLMESKDTLEVIKTKKDFFFCVSKKDTIKYYNSVDYDNVIMSYNKTNYNTYGTILTFHGAFQLRNDHNLWIAKSHRLENKFKDCPSITEIVGEESQRHIGFKRVFVCTLSGKTKDIKKVVVNKLLSFPKEIKKEKHDIPKNLKTMNECYQMNNINLLKLIQSKEIGDQLNSFVQNKGIKILFDSNTKNKIEPDEFWNCIIGKKQLIMIIQMETGQIFGWYLNETIPQRKQNKTIQVLNNSSQFFFVINEQLLITKYTSVPTKFPIITFENNDYDEFLQFNGVFNLKTYKCVVSRKQDQLPTKFKEIKPFSKISGVDSGNKKEFRQFIVFKLCDIEEQDVISRRSFKPFNELYKEVKEVDTNTDVKPFKEEDLQERMKQMELDIDARIQKMKEELNKDRQTKITEEKIEKESTLYNNDLTMKIFKENNKINVNYKIDPNDSILLCLCNERNLHEIDKLMNTNEFKRVFSWKKGEKELSINPLYLQYPKVSIFIETVDKSIFGFCALYQEGRYTKGWFVSLQNPQSMSPLSYEKKNPKNIFVIPSKACYGIFCVNNILTLSKTYLNISKDFKKEFNIPFELEFFMDLKNKTLIEHNKIQIYSWK</sequence>
<reference evidence="2 3" key="1">
    <citation type="journal article" date="2019" name="PLoS Negl. Trop. Dis.">
        <title>Whole genome sequencing of Entamoeba nuttalli reveals mammalian host-related molecular signatures and a novel octapeptide-repeat surface protein.</title>
        <authorList>
            <person name="Tanaka M."/>
            <person name="Makiuchi T."/>
            <person name="Komiyama T."/>
            <person name="Shiina T."/>
            <person name="Osaki K."/>
            <person name="Tachibana H."/>
        </authorList>
    </citation>
    <scope>NUCLEOTIDE SEQUENCE [LARGE SCALE GENOMIC DNA]</scope>
    <source>
        <strain evidence="2 3">P19-061405</strain>
    </source>
</reference>
<gene>
    <name evidence="2" type="ORF">ENUP19_0002G0076</name>
</gene>
<evidence type="ECO:0000256" key="1">
    <source>
        <dbReference type="SAM" id="Coils"/>
    </source>
</evidence>
<keyword evidence="3" id="KW-1185">Reference proteome</keyword>
<comment type="caution">
    <text evidence="2">The sequence shown here is derived from an EMBL/GenBank/DDBJ whole genome shotgun (WGS) entry which is preliminary data.</text>
</comment>
<protein>
    <recommendedName>
        <fullName evidence="4">TLDc domain-containing protein</fullName>
    </recommendedName>
</protein>
<evidence type="ECO:0000313" key="2">
    <source>
        <dbReference type="EMBL" id="GAB1218716.1"/>
    </source>
</evidence>
<name>A0ABQ0D789_9EUKA</name>